<sequence length="384" mass="41914">MAMVDLDILLVSDPRFTGGTSAALLADVAAFRALDLRVGLMAVDSGFFARSGEPPNPAVLALFDAGVVPVPDGQSVRAQSAFFHHPMAFRAGLREGLDLRAGTAVLVAHHPCFRGDGSLEYNPVGTAGVIRRQFGVTPVFAPVSGVVRQQLASFAPLIRLTAENWINVFDVESWTPRRPVFSDAVPVVGRHGRPDALKWPDRPEDVVAPLTPGPDWRTRLMGVPERDLAALGVDLTPFEVVGFGEEPVPQFLDSLDVFAFFHHARWVEAFGRTVAEAMLMARPCVLDRRMQPTFGPLAYYCRPAEAPALMERLRAAPLATRARAERVREVVRLRYSAASVAGRLARLEAGRGRAFDVGPRAQRPHVVLRKVLGLMRRSRAATPV</sequence>
<dbReference type="SUPFAM" id="SSF53756">
    <property type="entry name" value="UDP-Glycosyltransferase/glycogen phosphorylase"/>
    <property type="match status" value="1"/>
</dbReference>
<evidence type="ECO:0000313" key="1">
    <source>
        <dbReference type="EMBL" id="AJE47787.1"/>
    </source>
</evidence>
<keyword evidence="2" id="KW-1185">Reference proteome</keyword>
<accession>A0A0B5E626</accession>
<dbReference type="KEGG" id="cid:P73_3072"/>
<organism evidence="1 2">
    <name type="scientific">Celeribacter indicus</name>
    <dbReference type="NCBI Taxonomy" id="1208324"/>
    <lineage>
        <taxon>Bacteria</taxon>
        <taxon>Pseudomonadati</taxon>
        <taxon>Pseudomonadota</taxon>
        <taxon>Alphaproteobacteria</taxon>
        <taxon>Rhodobacterales</taxon>
        <taxon>Roseobacteraceae</taxon>
        <taxon>Celeribacter</taxon>
    </lineage>
</organism>
<keyword evidence="1" id="KW-0808">Transferase</keyword>
<gene>
    <name evidence="1" type="ORF">P73_3072</name>
</gene>
<reference evidence="1 2" key="1">
    <citation type="journal article" date="2014" name="Int. J. Syst. Evol. Microbiol.">
        <title>Celeribacter indicus sp. nov., a polycyclic aromatic hydrocarbon-degrading bacterium from deep-sea sediment and reclassification of Huaishuia halophila as Celeribacter halophilus comb. nov.</title>
        <authorList>
            <person name="Lai Q."/>
            <person name="Cao J."/>
            <person name="Yuan J."/>
            <person name="Li F."/>
            <person name="Shao Z."/>
        </authorList>
    </citation>
    <scope>NUCLEOTIDE SEQUENCE [LARGE SCALE GENOMIC DNA]</scope>
    <source>
        <strain evidence="1">P73</strain>
    </source>
</reference>
<dbReference type="Gene3D" id="3.40.50.2000">
    <property type="entry name" value="Glycogen Phosphorylase B"/>
    <property type="match status" value="1"/>
</dbReference>
<dbReference type="GO" id="GO:0016740">
    <property type="term" value="F:transferase activity"/>
    <property type="evidence" value="ECO:0007669"/>
    <property type="project" value="UniProtKB-KW"/>
</dbReference>
<dbReference type="RefSeq" id="WP_043870270.1">
    <property type="nucleotide sequence ID" value="NZ_CP004393.1"/>
</dbReference>
<proteinExistence type="predicted"/>
<dbReference type="HOGENOM" id="CLU_662025_0_0_5"/>
<dbReference type="EMBL" id="CP004393">
    <property type="protein sequence ID" value="AJE47787.1"/>
    <property type="molecule type" value="Genomic_DNA"/>
</dbReference>
<evidence type="ECO:0000313" key="2">
    <source>
        <dbReference type="Proteomes" id="UP000031521"/>
    </source>
</evidence>
<protein>
    <submittedName>
        <fullName evidence="1">Putative glycosyltransferase</fullName>
    </submittedName>
</protein>
<dbReference type="Proteomes" id="UP000031521">
    <property type="component" value="Chromosome"/>
</dbReference>
<dbReference type="STRING" id="1208324.P73_3072"/>
<name>A0A0B5E626_9RHOB</name>
<dbReference type="OrthoDB" id="8549922at2"/>
<dbReference type="AlphaFoldDB" id="A0A0B5E626"/>